<gene>
    <name evidence="1" type="ORF">QRT04_11985</name>
</gene>
<reference evidence="1 2" key="1">
    <citation type="submission" date="2023-06" db="EMBL/GenBank/DDBJ databases">
        <title>Cellulomonas sp. MW4 Whole genome sequence.</title>
        <authorList>
            <person name="Park S."/>
        </authorList>
    </citation>
    <scope>NUCLEOTIDE SEQUENCE [LARGE SCALE GENOMIC DNA]</scope>
    <source>
        <strain evidence="1 2">MW4</strain>
    </source>
</reference>
<evidence type="ECO:0000313" key="2">
    <source>
        <dbReference type="Proteomes" id="UP001529338"/>
    </source>
</evidence>
<dbReference type="InterPro" id="IPR015018">
    <property type="entry name" value="DUF1905"/>
</dbReference>
<organism evidence="1 2">
    <name type="scientific">Cellulomonas alba</name>
    <dbReference type="NCBI Taxonomy" id="3053467"/>
    <lineage>
        <taxon>Bacteria</taxon>
        <taxon>Bacillati</taxon>
        <taxon>Actinomycetota</taxon>
        <taxon>Actinomycetes</taxon>
        <taxon>Micrococcales</taxon>
        <taxon>Cellulomonadaceae</taxon>
        <taxon>Cellulomonas</taxon>
    </lineage>
</organism>
<proteinExistence type="predicted"/>
<dbReference type="RefSeq" id="WP_289455506.1">
    <property type="nucleotide sequence ID" value="NZ_JAUCGQ010000001.1"/>
</dbReference>
<protein>
    <submittedName>
        <fullName evidence="1">DUF1905 domain-containing protein</fullName>
    </submittedName>
</protein>
<dbReference type="Gene3D" id="2.40.30.100">
    <property type="entry name" value="AF2212/PG0164-like"/>
    <property type="match status" value="1"/>
</dbReference>
<keyword evidence="2" id="KW-1185">Reference proteome</keyword>
<dbReference type="EMBL" id="JAUCGQ010000001">
    <property type="protein sequence ID" value="MDM7855649.1"/>
    <property type="molecule type" value="Genomic_DNA"/>
</dbReference>
<comment type="caution">
    <text evidence="1">The sequence shown here is derived from an EMBL/GenBank/DDBJ whole genome shotgun (WGS) entry which is preliminary data.</text>
</comment>
<sequence>MEWRFDGEVVVWRGPTPYVFVEMPEPASAELKEEARELIYWGQVPVRVRIGRTEFATALFPKDGRYLVPLRVAVRRAEGIEPGDVVTVRLQPERAARVTGGAARAAPRA</sequence>
<name>A0ABT7SHX3_9CELL</name>
<dbReference type="InterPro" id="IPR037079">
    <property type="entry name" value="AF2212/PG0164-like_sf"/>
</dbReference>
<dbReference type="SUPFAM" id="SSF141694">
    <property type="entry name" value="AF2212/PG0164-like"/>
    <property type="match status" value="1"/>
</dbReference>
<dbReference type="Pfam" id="PF08922">
    <property type="entry name" value="DUF1905"/>
    <property type="match status" value="1"/>
</dbReference>
<evidence type="ECO:0000313" key="1">
    <source>
        <dbReference type="EMBL" id="MDM7855649.1"/>
    </source>
</evidence>
<dbReference type="Proteomes" id="UP001529338">
    <property type="component" value="Unassembled WGS sequence"/>
</dbReference>
<accession>A0ABT7SHX3</accession>